<comment type="caution">
    <text evidence="3">The sequence shown here is derived from an EMBL/GenBank/DDBJ whole genome shotgun (WGS) entry which is preliminary data.</text>
</comment>
<dbReference type="InterPro" id="IPR008979">
    <property type="entry name" value="Galactose-bd-like_sf"/>
</dbReference>
<dbReference type="InterPro" id="IPR010400">
    <property type="entry name" value="PITH_dom"/>
</dbReference>
<comment type="similarity">
    <text evidence="1">Belongs to the PITHD1 family.</text>
</comment>
<proteinExistence type="inferred from homology"/>
<dbReference type="InterPro" id="IPR045099">
    <property type="entry name" value="PITH1-like"/>
</dbReference>
<organism evidence="3 4">
    <name type="scientific">Triparma retinervis</name>
    <dbReference type="NCBI Taxonomy" id="2557542"/>
    <lineage>
        <taxon>Eukaryota</taxon>
        <taxon>Sar</taxon>
        <taxon>Stramenopiles</taxon>
        <taxon>Ochrophyta</taxon>
        <taxon>Bolidophyceae</taxon>
        <taxon>Parmales</taxon>
        <taxon>Triparmaceae</taxon>
        <taxon>Triparma</taxon>
    </lineage>
</organism>
<dbReference type="PANTHER" id="PTHR12175">
    <property type="entry name" value="AD039 HT014 THIOREDOXIN FAMILY TRP26"/>
    <property type="match status" value="1"/>
</dbReference>
<dbReference type="InterPro" id="IPR037047">
    <property type="entry name" value="PITH_dom_sf"/>
</dbReference>
<dbReference type="PROSITE" id="PS51532">
    <property type="entry name" value="PITH"/>
    <property type="match status" value="1"/>
</dbReference>
<dbReference type="Gene3D" id="2.60.120.470">
    <property type="entry name" value="PITH domain"/>
    <property type="match status" value="1"/>
</dbReference>
<dbReference type="SUPFAM" id="SSF49785">
    <property type="entry name" value="Galactose-binding domain-like"/>
    <property type="match status" value="1"/>
</dbReference>
<dbReference type="AlphaFoldDB" id="A0A9W7DU59"/>
<dbReference type="Pfam" id="PF06201">
    <property type="entry name" value="PITH"/>
    <property type="match status" value="1"/>
</dbReference>
<reference evidence="3" key="1">
    <citation type="submission" date="2022-07" db="EMBL/GenBank/DDBJ databases">
        <title>Genome analysis of Parmales, a sister group of diatoms, reveals the evolutionary specialization of diatoms from phago-mixotrophs to photoautotrophs.</title>
        <authorList>
            <person name="Ban H."/>
            <person name="Sato S."/>
            <person name="Yoshikawa S."/>
            <person name="Kazumasa Y."/>
            <person name="Nakamura Y."/>
            <person name="Ichinomiya M."/>
            <person name="Saitoh K."/>
            <person name="Sato N."/>
            <person name="Blanc-Mathieu R."/>
            <person name="Endo H."/>
            <person name="Kuwata A."/>
            <person name="Ogata H."/>
        </authorList>
    </citation>
    <scope>NUCLEOTIDE SEQUENCE</scope>
</reference>
<dbReference type="Proteomes" id="UP001165082">
    <property type="component" value="Unassembled WGS sequence"/>
</dbReference>
<dbReference type="EMBL" id="BRXZ01003417">
    <property type="protein sequence ID" value="GMH54380.1"/>
    <property type="molecule type" value="Genomic_DNA"/>
</dbReference>
<evidence type="ECO:0000256" key="1">
    <source>
        <dbReference type="ARBA" id="ARBA00025788"/>
    </source>
</evidence>
<name>A0A9W7DU59_9STRA</name>
<dbReference type="GO" id="GO:0005737">
    <property type="term" value="C:cytoplasm"/>
    <property type="evidence" value="ECO:0007669"/>
    <property type="project" value="UniProtKB-ARBA"/>
</dbReference>
<protein>
    <recommendedName>
        <fullName evidence="2">PITH domain-containing protein</fullName>
    </recommendedName>
</protein>
<evidence type="ECO:0000259" key="2">
    <source>
        <dbReference type="PROSITE" id="PS51532"/>
    </source>
</evidence>
<sequence length="205" mass="22545">MRCMCTDHSHDLGDDGGVSLIESVDIEAVRCLNELVHGSCKTIIKHYEERDNAEPYMESNEDDVEMIMHVPFSEGVRLTQISITGHSGGTAPSTVKLWANRDDIDFSNAEDLPAAQTLELVDPDEHAGFEGNLDYPLRGSKFNNVTHLTMFFSDNFGADNTRINYVGFKGARTNTRHGVVECVYEARAVPGDHQKVKGEGSGGVI</sequence>
<evidence type="ECO:0000313" key="4">
    <source>
        <dbReference type="Proteomes" id="UP001165082"/>
    </source>
</evidence>
<evidence type="ECO:0000313" key="3">
    <source>
        <dbReference type="EMBL" id="GMH54380.1"/>
    </source>
</evidence>
<dbReference type="OrthoDB" id="2635at2759"/>
<feature type="domain" description="PITH" evidence="2">
    <location>
        <begin position="9"/>
        <end position="188"/>
    </location>
</feature>
<gene>
    <name evidence="3" type="ORF">TrRE_jg1157</name>
</gene>
<accession>A0A9W7DU59</accession>
<dbReference type="PANTHER" id="PTHR12175:SF1">
    <property type="entry name" value="PITH DOMAIN-CONTAINING PROTEIN 1"/>
    <property type="match status" value="1"/>
</dbReference>
<keyword evidence="4" id="KW-1185">Reference proteome</keyword>